<dbReference type="Gene3D" id="3.60.10.10">
    <property type="entry name" value="Endonuclease/exonuclease/phosphatase"/>
    <property type="match status" value="1"/>
</dbReference>
<feature type="signal peptide" evidence="1">
    <location>
        <begin position="1"/>
        <end position="25"/>
    </location>
</feature>
<reference evidence="3" key="1">
    <citation type="journal article" date="2010" name="Genome Biol.">
        <title>Genome sequence of the necrotrophic plant pathogen Pythium ultimum reveals original pathogenicity mechanisms and effector repertoire.</title>
        <authorList>
            <person name="Levesque C.A."/>
            <person name="Brouwer H."/>
            <person name="Cano L."/>
            <person name="Hamilton J.P."/>
            <person name="Holt C."/>
            <person name="Huitema E."/>
            <person name="Raffaele S."/>
            <person name="Robideau G.P."/>
            <person name="Thines M."/>
            <person name="Win J."/>
            <person name="Zerillo M.M."/>
            <person name="Beakes G.W."/>
            <person name="Boore J.L."/>
            <person name="Busam D."/>
            <person name="Dumas B."/>
            <person name="Ferriera S."/>
            <person name="Fuerstenberg S.I."/>
            <person name="Gachon C.M."/>
            <person name="Gaulin E."/>
            <person name="Govers F."/>
            <person name="Grenville-Briggs L."/>
            <person name="Horner N."/>
            <person name="Hostetler J."/>
            <person name="Jiang R.H."/>
            <person name="Johnson J."/>
            <person name="Krajaejun T."/>
            <person name="Lin H."/>
            <person name="Meijer H.J."/>
            <person name="Moore B."/>
            <person name="Morris P."/>
            <person name="Phuntmart V."/>
            <person name="Puiu D."/>
            <person name="Shetty J."/>
            <person name="Stajich J.E."/>
            <person name="Tripathy S."/>
            <person name="Wawra S."/>
            <person name="van West P."/>
            <person name="Whitty B.R."/>
            <person name="Coutinho P.M."/>
            <person name="Henrissat B."/>
            <person name="Martin F."/>
            <person name="Thomas P.D."/>
            <person name="Tyler B.M."/>
            <person name="De Vries R.P."/>
            <person name="Kamoun S."/>
            <person name="Yandell M."/>
            <person name="Tisserat N."/>
            <person name="Buell C.R."/>
        </authorList>
    </citation>
    <scope>NUCLEOTIDE SEQUENCE</scope>
    <source>
        <strain evidence="3">DAOM:BR144</strain>
    </source>
</reference>
<dbReference type="EnsemblProtists" id="PYU1_T003164">
    <property type="protein sequence ID" value="PYU1_T003164"/>
    <property type="gene ID" value="PYU1_G003157"/>
</dbReference>
<dbReference type="PANTHER" id="PTHR42834:SF1">
    <property type="entry name" value="ENDONUCLEASE_EXONUCLEASE_PHOSPHATASE FAMILY PROTEIN (AFU_ORTHOLOGUE AFUA_3G09210)"/>
    <property type="match status" value="1"/>
</dbReference>
<proteinExistence type="predicted"/>
<dbReference type="eggNOG" id="ENOG502RZ7W">
    <property type="taxonomic scope" value="Eukaryota"/>
</dbReference>
<dbReference type="OMA" id="VENAFIY"/>
<sequence length="350" mass="37096">MVASKYFVGAIALLASAFLTVESDAAFLACATAPATKGDRRTDKTQLKYSTYNTEFLFMQNLGALDCPGADCKWTTATAAQNHIVQVAKIIKSLGSDIIQLTEVEDCTVLNSLITQLVSLGDSTYKPYLVRGTDTATGQNVGLLTRVDPSTDLARSSTAASIPVSGSKCPSASGYSSTKSVSKHFYTTFNVAGFSKPITVIGAHLLANPENKARCFEREAQATVLAGLANAAVLNGNHVILSGDINDWSSTVPDRNNNAPISGVLSILTGANMVQTAANAAQTSRYSQWYDENNDCTYSTTEVSSLDHILVSKSLSSSVTSTVFNSNLYTASCSGYNSDHYPITITIKAV</sequence>
<reference evidence="2" key="3">
    <citation type="submission" date="2015-02" db="UniProtKB">
        <authorList>
            <consortium name="EnsemblProtists"/>
        </authorList>
    </citation>
    <scope>IDENTIFICATION</scope>
    <source>
        <strain evidence="2">DAOM BR144</strain>
    </source>
</reference>
<evidence type="ECO:0000256" key="1">
    <source>
        <dbReference type="SAM" id="SignalP"/>
    </source>
</evidence>
<dbReference type="EMBL" id="GL376603">
    <property type="status" value="NOT_ANNOTATED_CDS"/>
    <property type="molecule type" value="Genomic_DNA"/>
</dbReference>
<dbReference type="HOGENOM" id="CLU_053970_0_0_1"/>
<name>K3WDX3_GLOUD</name>
<organism evidence="2 3">
    <name type="scientific">Globisporangium ultimum (strain ATCC 200006 / CBS 805.95 / DAOM BR144)</name>
    <name type="common">Pythium ultimum</name>
    <dbReference type="NCBI Taxonomy" id="431595"/>
    <lineage>
        <taxon>Eukaryota</taxon>
        <taxon>Sar</taxon>
        <taxon>Stramenopiles</taxon>
        <taxon>Oomycota</taxon>
        <taxon>Peronosporomycetes</taxon>
        <taxon>Pythiales</taxon>
        <taxon>Pythiaceae</taxon>
        <taxon>Globisporangium</taxon>
    </lineage>
</organism>
<evidence type="ECO:0000313" key="2">
    <source>
        <dbReference type="EnsemblProtists" id="PYU1_T003164"/>
    </source>
</evidence>
<feature type="chain" id="PRO_5003867836" description="Endonuclease/exonuclease/phosphatase domain-containing protein" evidence="1">
    <location>
        <begin position="26"/>
        <end position="350"/>
    </location>
</feature>
<dbReference type="Proteomes" id="UP000019132">
    <property type="component" value="Unassembled WGS sequence"/>
</dbReference>
<evidence type="ECO:0008006" key="4">
    <source>
        <dbReference type="Google" id="ProtNLM"/>
    </source>
</evidence>
<dbReference type="InParanoid" id="K3WDX3"/>
<reference evidence="3" key="2">
    <citation type="submission" date="2010-04" db="EMBL/GenBank/DDBJ databases">
        <authorList>
            <person name="Buell R."/>
            <person name="Hamilton J."/>
            <person name="Hostetler J."/>
        </authorList>
    </citation>
    <scope>NUCLEOTIDE SEQUENCE [LARGE SCALE GENOMIC DNA]</scope>
    <source>
        <strain evidence="3">DAOM:BR144</strain>
    </source>
</reference>
<keyword evidence="1" id="KW-0732">Signal</keyword>
<dbReference type="AlphaFoldDB" id="K3WDX3"/>
<dbReference type="InterPro" id="IPR036691">
    <property type="entry name" value="Endo/exonu/phosph_ase_sf"/>
</dbReference>
<dbReference type="VEuPathDB" id="FungiDB:PYU1_G003157"/>
<dbReference type="PANTHER" id="PTHR42834">
    <property type="entry name" value="ENDONUCLEASE/EXONUCLEASE/PHOSPHATASE FAMILY PROTEIN (AFU_ORTHOLOGUE AFUA_3G09210)"/>
    <property type="match status" value="1"/>
</dbReference>
<accession>K3WDX3</accession>
<keyword evidence="3" id="KW-1185">Reference proteome</keyword>
<dbReference type="SUPFAM" id="SSF56219">
    <property type="entry name" value="DNase I-like"/>
    <property type="match status" value="1"/>
</dbReference>
<evidence type="ECO:0000313" key="3">
    <source>
        <dbReference type="Proteomes" id="UP000019132"/>
    </source>
</evidence>
<protein>
    <recommendedName>
        <fullName evidence="4">Endonuclease/exonuclease/phosphatase domain-containing protein</fullName>
    </recommendedName>
</protein>